<keyword evidence="6" id="KW-0479">Metal-binding</keyword>
<dbReference type="GO" id="GO:0008270">
    <property type="term" value="F:zinc ion binding"/>
    <property type="evidence" value="ECO:0007669"/>
    <property type="project" value="UniProtKB-KW"/>
</dbReference>
<feature type="compositionally biased region" description="Basic and acidic residues" evidence="15">
    <location>
        <begin position="267"/>
        <end position="279"/>
    </location>
</feature>
<organism evidence="18 19">
    <name type="scientific">Linnemannia elongata AG-77</name>
    <dbReference type="NCBI Taxonomy" id="1314771"/>
    <lineage>
        <taxon>Eukaryota</taxon>
        <taxon>Fungi</taxon>
        <taxon>Fungi incertae sedis</taxon>
        <taxon>Mucoromycota</taxon>
        <taxon>Mortierellomycotina</taxon>
        <taxon>Mortierellomycetes</taxon>
        <taxon>Mortierellales</taxon>
        <taxon>Mortierellaceae</taxon>
        <taxon>Linnemannia</taxon>
    </lineage>
</organism>
<dbReference type="GO" id="GO:0006281">
    <property type="term" value="P:DNA repair"/>
    <property type="evidence" value="ECO:0007669"/>
    <property type="project" value="UniProtKB-KW"/>
</dbReference>
<dbReference type="GO" id="GO:0005634">
    <property type="term" value="C:nucleus"/>
    <property type="evidence" value="ECO:0007669"/>
    <property type="project" value="UniProtKB-SubCell"/>
</dbReference>
<evidence type="ECO:0000256" key="1">
    <source>
        <dbReference type="ARBA" id="ARBA00004123"/>
    </source>
</evidence>
<evidence type="ECO:0000256" key="10">
    <source>
        <dbReference type="ARBA" id="ARBA00022833"/>
    </source>
</evidence>
<evidence type="ECO:0000313" key="18">
    <source>
        <dbReference type="EMBL" id="OAQ32250.1"/>
    </source>
</evidence>
<feature type="compositionally biased region" description="Low complexity" evidence="15">
    <location>
        <begin position="299"/>
        <end position="323"/>
    </location>
</feature>
<keyword evidence="8" id="KW-0863">Zinc-finger</keyword>
<evidence type="ECO:0000256" key="7">
    <source>
        <dbReference type="ARBA" id="ARBA00022763"/>
    </source>
</evidence>
<keyword evidence="7" id="KW-0227">DNA damage</keyword>
<keyword evidence="11" id="KW-0482">Metalloprotease</keyword>
<dbReference type="AlphaFoldDB" id="A0A197K441"/>
<dbReference type="GO" id="GO:0006508">
    <property type="term" value="P:proteolysis"/>
    <property type="evidence" value="ECO:0007669"/>
    <property type="project" value="UniProtKB-KW"/>
</dbReference>
<feature type="domain" description="SprT-like" evidence="16">
    <location>
        <begin position="83"/>
        <end position="252"/>
    </location>
</feature>
<evidence type="ECO:0000259" key="16">
    <source>
        <dbReference type="SMART" id="SM00731"/>
    </source>
</evidence>
<evidence type="ECO:0000256" key="4">
    <source>
        <dbReference type="ARBA" id="ARBA00022454"/>
    </source>
</evidence>
<dbReference type="GO" id="GO:0005694">
    <property type="term" value="C:chromosome"/>
    <property type="evidence" value="ECO:0007669"/>
    <property type="project" value="UniProtKB-SubCell"/>
</dbReference>
<evidence type="ECO:0000259" key="17">
    <source>
        <dbReference type="SMART" id="SM00734"/>
    </source>
</evidence>
<dbReference type="EMBL" id="KV442026">
    <property type="protein sequence ID" value="OAQ32250.1"/>
    <property type="molecule type" value="Genomic_DNA"/>
</dbReference>
<evidence type="ECO:0000313" key="19">
    <source>
        <dbReference type="Proteomes" id="UP000078512"/>
    </source>
</evidence>
<dbReference type="PANTHER" id="PTHR21220:SF0">
    <property type="entry name" value="DNA-DEPENDENT METALLOPROTEASE SPRTN"/>
    <property type="match status" value="1"/>
</dbReference>
<dbReference type="GO" id="GO:0004222">
    <property type="term" value="F:metalloendopeptidase activity"/>
    <property type="evidence" value="ECO:0007669"/>
    <property type="project" value="InterPro"/>
</dbReference>
<reference evidence="18 19" key="1">
    <citation type="submission" date="2016-05" db="EMBL/GenBank/DDBJ databases">
        <title>Genome sequencing reveals origins of a unique bacterial endosymbiosis in the earliest lineages of terrestrial Fungi.</title>
        <authorList>
            <consortium name="DOE Joint Genome Institute"/>
            <person name="Uehling J."/>
            <person name="Gryganskyi A."/>
            <person name="Hameed K."/>
            <person name="Tschaplinski T."/>
            <person name="Misztal P."/>
            <person name="Wu S."/>
            <person name="Desiro A."/>
            <person name="Vande Pol N."/>
            <person name="Du Z.-Y."/>
            <person name="Zienkiewicz A."/>
            <person name="Zienkiewicz K."/>
            <person name="Morin E."/>
            <person name="Tisserant E."/>
            <person name="Splivallo R."/>
            <person name="Hainaut M."/>
            <person name="Henrissat B."/>
            <person name="Ohm R."/>
            <person name="Kuo A."/>
            <person name="Yan J."/>
            <person name="Lipzen A."/>
            <person name="Nolan M."/>
            <person name="Labutti K."/>
            <person name="Barry K."/>
            <person name="Goldstein A."/>
            <person name="Labbe J."/>
            <person name="Schadt C."/>
            <person name="Tuskan G."/>
            <person name="Grigoriev I."/>
            <person name="Martin F."/>
            <person name="Vilgalys R."/>
            <person name="Bonito G."/>
        </authorList>
    </citation>
    <scope>NUCLEOTIDE SEQUENCE [LARGE SCALE GENOMIC DNA]</scope>
    <source>
        <strain evidence="18 19">AG-77</strain>
    </source>
</reference>
<evidence type="ECO:0000256" key="8">
    <source>
        <dbReference type="ARBA" id="ARBA00022771"/>
    </source>
</evidence>
<evidence type="ECO:0000256" key="2">
    <source>
        <dbReference type="ARBA" id="ARBA00004286"/>
    </source>
</evidence>
<dbReference type="Proteomes" id="UP000078512">
    <property type="component" value="Unassembled WGS sequence"/>
</dbReference>
<dbReference type="SMART" id="SM00731">
    <property type="entry name" value="SprT"/>
    <property type="match status" value="1"/>
</dbReference>
<dbReference type="Gene3D" id="3.30.160.60">
    <property type="entry name" value="Classic Zinc Finger"/>
    <property type="match status" value="1"/>
</dbReference>
<dbReference type="Pfam" id="PF22934">
    <property type="entry name" value="SPRTN_ZBD"/>
    <property type="match status" value="1"/>
</dbReference>
<protein>
    <recommendedName>
        <fullName evidence="14">Protein with SprT-like domain at the N terminus</fullName>
    </recommendedName>
</protein>
<evidence type="ECO:0000256" key="6">
    <source>
        <dbReference type="ARBA" id="ARBA00022723"/>
    </source>
</evidence>
<dbReference type="InterPro" id="IPR044245">
    <property type="entry name" value="Spartan"/>
</dbReference>
<dbReference type="STRING" id="1314771.A0A197K441"/>
<keyword evidence="5" id="KW-0645">Protease</keyword>
<evidence type="ECO:0000256" key="13">
    <source>
        <dbReference type="ARBA" id="ARBA00023242"/>
    </source>
</evidence>
<dbReference type="InterPro" id="IPR006642">
    <property type="entry name" value="Rad18_UBZ4"/>
</dbReference>
<dbReference type="SMART" id="SM00734">
    <property type="entry name" value="ZnF_Rad18"/>
    <property type="match status" value="1"/>
</dbReference>
<proteinExistence type="inferred from homology"/>
<keyword evidence="19" id="KW-1185">Reference proteome</keyword>
<feature type="domain" description="UBZ4-type" evidence="17">
    <location>
        <begin position="487"/>
        <end position="510"/>
    </location>
</feature>
<comment type="similarity">
    <text evidence="3">Belongs to the Spartan family.</text>
</comment>
<evidence type="ECO:0000256" key="12">
    <source>
        <dbReference type="ARBA" id="ARBA00023204"/>
    </source>
</evidence>
<gene>
    <name evidence="18" type="ORF">K457DRAFT_30271</name>
</gene>
<dbReference type="OrthoDB" id="5236983at2759"/>
<feature type="region of interest" description="Disordered" evidence="15">
    <location>
        <begin position="248"/>
        <end position="324"/>
    </location>
</feature>
<sequence>MEISHEVLSPKNWAHMFLMGWLMAVPAAMEQSDEELARLLQSLEYEAATAQGSSSSTPIAISNDTDFAENNDSLALQTDAPFKDLHGLFLAFNDLYFESKLSACEVRWSPRMTVCAGLCVYQSAAHYCSIRLSEPLLKFRPESDYIDTLLHEMIHAYLFVTQAIQDHDGHGADFQHHMNRINKIAGTTITIYHTFHDEVRYYKTHVWKCNGPCQHRPPYYGIVKRSMNRPPQPADRWYAEHQESCGGTYTKISEPDPTPKKKSTKKTTKDASTEPEVKPKPKPRTMLDNFLIPQTKTVTTSSSSPSTSTSSSSTPSTRTSSPSIPALEDHLKEIGLRNGVHVKSFLGKDGQDGRKQPSESLPGTSHHISPREAAAAAALARFERHLASNNQTSCLSTSPSSSSITAISTTPTKLTAQTTTTVQTKRKQLERTLSLDSDDDTDSWKKMKSDNKDNDEDDVIFVNATSPPPPPPHQKSSSGQDKSAVSMVACPVCAQQVEEATINDHVDLCIWRLSGGDA</sequence>
<feature type="compositionally biased region" description="Low complexity" evidence="15">
    <location>
        <begin position="392"/>
        <end position="409"/>
    </location>
</feature>
<keyword evidence="9" id="KW-0378">Hydrolase</keyword>
<keyword evidence="4" id="KW-0158">Chromosome</keyword>
<keyword evidence="13" id="KW-0539">Nucleus</keyword>
<evidence type="ECO:0000256" key="15">
    <source>
        <dbReference type="SAM" id="MobiDB-lite"/>
    </source>
</evidence>
<feature type="region of interest" description="Disordered" evidence="15">
    <location>
        <begin position="344"/>
        <end position="376"/>
    </location>
</feature>
<accession>A0A197K441</accession>
<feature type="compositionally biased region" description="Basic and acidic residues" evidence="15">
    <location>
        <begin position="442"/>
        <end position="452"/>
    </location>
</feature>
<keyword evidence="10" id="KW-0862">Zinc</keyword>
<evidence type="ECO:0000256" key="14">
    <source>
        <dbReference type="ARBA" id="ARBA00030396"/>
    </source>
</evidence>
<dbReference type="Pfam" id="PF10263">
    <property type="entry name" value="SprT-like"/>
    <property type="match status" value="1"/>
</dbReference>
<evidence type="ECO:0000256" key="5">
    <source>
        <dbReference type="ARBA" id="ARBA00022670"/>
    </source>
</evidence>
<feature type="compositionally biased region" description="Polar residues" evidence="15">
    <location>
        <begin position="474"/>
        <end position="483"/>
    </location>
</feature>
<dbReference type="InterPro" id="IPR006640">
    <property type="entry name" value="SprT-like_domain"/>
</dbReference>
<dbReference type="PANTHER" id="PTHR21220">
    <property type="entry name" value="DNA-DEPENDENT METALLOPROTEASE SPRTN"/>
    <property type="match status" value="1"/>
</dbReference>
<evidence type="ECO:0000256" key="3">
    <source>
        <dbReference type="ARBA" id="ARBA00010724"/>
    </source>
</evidence>
<dbReference type="InterPro" id="IPR055220">
    <property type="entry name" value="SPRTN_ZBD"/>
</dbReference>
<evidence type="ECO:0000256" key="9">
    <source>
        <dbReference type="ARBA" id="ARBA00022801"/>
    </source>
</evidence>
<feature type="compositionally biased region" description="Polar residues" evidence="15">
    <location>
        <begin position="358"/>
        <end position="367"/>
    </location>
</feature>
<feature type="region of interest" description="Disordered" evidence="15">
    <location>
        <begin position="390"/>
        <end position="409"/>
    </location>
</feature>
<evidence type="ECO:0000256" key="11">
    <source>
        <dbReference type="ARBA" id="ARBA00023049"/>
    </source>
</evidence>
<name>A0A197K441_9FUNG</name>
<dbReference type="GO" id="GO:0003697">
    <property type="term" value="F:single-stranded DNA binding"/>
    <property type="evidence" value="ECO:0007669"/>
    <property type="project" value="InterPro"/>
</dbReference>
<keyword evidence="12" id="KW-0234">DNA repair</keyword>
<comment type="subcellular location">
    <subcellularLocation>
        <location evidence="2">Chromosome</location>
    </subcellularLocation>
    <subcellularLocation>
        <location evidence="1">Nucleus</location>
    </subcellularLocation>
</comment>
<dbReference type="GO" id="GO:0031593">
    <property type="term" value="F:polyubiquitin modification-dependent protein binding"/>
    <property type="evidence" value="ECO:0007669"/>
    <property type="project" value="TreeGrafter"/>
</dbReference>
<feature type="region of interest" description="Disordered" evidence="15">
    <location>
        <begin position="431"/>
        <end position="485"/>
    </location>
</feature>